<gene>
    <name evidence="2" type="ordered locus">LOC_Os12g22730</name>
</gene>
<reference evidence="2" key="3">
    <citation type="submission" date="2006-01" db="EMBL/GenBank/DDBJ databases">
        <authorList>
            <person name="Buell R."/>
        </authorList>
    </citation>
    <scope>NUCLEOTIDE SEQUENCE</scope>
</reference>
<feature type="compositionally biased region" description="Basic and acidic residues" evidence="1">
    <location>
        <begin position="120"/>
        <end position="141"/>
    </location>
</feature>
<feature type="region of interest" description="Disordered" evidence="1">
    <location>
        <begin position="88"/>
        <end position="143"/>
    </location>
</feature>
<dbReference type="AlphaFoldDB" id="Q2QSW2"/>
<evidence type="ECO:0000313" key="2">
    <source>
        <dbReference type="EMBL" id="ABA97576.1"/>
    </source>
</evidence>
<dbReference type="EMBL" id="DP000011">
    <property type="protein sequence ID" value="ABA97576.1"/>
    <property type="molecule type" value="Genomic_DNA"/>
</dbReference>
<sequence length="221" mass="24235">MSYYVDPRTNVPQYPLYPVYGYPPSTVARQVGGLDAQGSTTMTSSLFDDSVNPGIDQGASTSTMLVWTQVGDIVFPVYTMMPVSIGPATTRSENGVVTTLDGSMSKDPPAEAENGTSTTSEHEKDPNAAKPCPFDEKHEPTRITSEATRTWCPIHKTKRHTLKTCSIFLDVQAEIRAYKERGIQCTSPTRDVHCPIHKTKTHDLSSCKVLLNAMRTSPPKV</sequence>
<evidence type="ECO:0000256" key="1">
    <source>
        <dbReference type="SAM" id="MobiDB-lite"/>
    </source>
</evidence>
<protein>
    <submittedName>
        <fullName evidence="2">Uncharacterized protein</fullName>
    </submittedName>
</protein>
<accession>Q2QSW2</accession>
<proteinExistence type="predicted"/>
<feature type="compositionally biased region" description="Polar residues" evidence="1">
    <location>
        <begin position="88"/>
        <end position="102"/>
    </location>
</feature>
<organism evidence="2">
    <name type="scientific">Oryza sativa subsp. japonica</name>
    <name type="common">Rice</name>
    <dbReference type="NCBI Taxonomy" id="39947"/>
    <lineage>
        <taxon>Eukaryota</taxon>
        <taxon>Viridiplantae</taxon>
        <taxon>Streptophyta</taxon>
        <taxon>Embryophyta</taxon>
        <taxon>Tracheophyta</taxon>
        <taxon>Spermatophyta</taxon>
        <taxon>Magnoliopsida</taxon>
        <taxon>Liliopsida</taxon>
        <taxon>Poales</taxon>
        <taxon>Poaceae</taxon>
        <taxon>BOP clade</taxon>
        <taxon>Oryzoideae</taxon>
        <taxon>Oryzeae</taxon>
        <taxon>Oryzinae</taxon>
        <taxon>Oryza</taxon>
        <taxon>Oryza sativa</taxon>
    </lineage>
</organism>
<reference evidence="2" key="2">
    <citation type="submission" date="2005-04" db="EMBL/GenBank/DDBJ databases">
        <authorList>
            <person name="Buell C.R."/>
            <person name="Wing R.A."/>
            <person name="McCombie W.A."/>
            <person name="Ouyang S."/>
        </authorList>
    </citation>
    <scope>NUCLEOTIDE SEQUENCE</scope>
</reference>
<reference evidence="2" key="1">
    <citation type="journal article" date="2005" name="BMC Biol.">
        <title>The sequence of rice chromosomes 11 and 12, rich in disease resistance genes and recent gene duplications.</title>
        <authorList>
            <consortium name="The rice chromosomes 11 and 12 sequencing consortia"/>
        </authorList>
    </citation>
    <scope>NUCLEOTIDE SEQUENCE [LARGE SCALE GENOMIC DNA]</scope>
</reference>
<name>Q2QSW2_ORYSJ</name>